<gene>
    <name evidence="2" type="ORF">DCP95_01075</name>
</gene>
<keyword evidence="1" id="KW-0812">Transmembrane</keyword>
<name>A0A3C1K935_9MICO</name>
<accession>A0A3C1K935</accession>
<protein>
    <submittedName>
        <fullName evidence="2">Multidrug ABC transporter ATPase</fullName>
    </submittedName>
</protein>
<sequence length="93" mass="10340">MPMSNRTQGNDVPVRRIDRVLVFMSLGILVLSILCFFAVIIGTWLGMHQADFLTGAWPVVAVLPLIGLPIAFVLMMVVIIMSFVRRARANRGK</sequence>
<comment type="caution">
    <text evidence="2">The sequence shown here is derived from an EMBL/GenBank/DDBJ whole genome shotgun (WGS) entry which is preliminary data.</text>
</comment>
<evidence type="ECO:0000313" key="3">
    <source>
        <dbReference type="Proteomes" id="UP000257479"/>
    </source>
</evidence>
<proteinExistence type="predicted"/>
<keyword evidence="1" id="KW-0472">Membrane</keyword>
<feature type="transmembrane region" description="Helical" evidence="1">
    <location>
        <begin position="20"/>
        <end position="45"/>
    </location>
</feature>
<organism evidence="2 3">
    <name type="scientific">Microbacterium ginsengisoli</name>
    <dbReference type="NCBI Taxonomy" id="400772"/>
    <lineage>
        <taxon>Bacteria</taxon>
        <taxon>Bacillati</taxon>
        <taxon>Actinomycetota</taxon>
        <taxon>Actinomycetes</taxon>
        <taxon>Micrococcales</taxon>
        <taxon>Microbacteriaceae</taxon>
        <taxon>Microbacterium</taxon>
    </lineage>
</organism>
<reference evidence="2 3" key="1">
    <citation type="journal article" date="2018" name="Nat. Biotechnol.">
        <title>A standardized bacterial taxonomy based on genome phylogeny substantially revises the tree of life.</title>
        <authorList>
            <person name="Parks D.H."/>
            <person name="Chuvochina M."/>
            <person name="Waite D.W."/>
            <person name="Rinke C."/>
            <person name="Skarshewski A."/>
            <person name="Chaumeil P.A."/>
            <person name="Hugenholtz P."/>
        </authorList>
    </citation>
    <scope>NUCLEOTIDE SEQUENCE [LARGE SCALE GENOMIC DNA]</scope>
    <source>
        <strain evidence="2">UBA9152</strain>
    </source>
</reference>
<feature type="transmembrane region" description="Helical" evidence="1">
    <location>
        <begin position="57"/>
        <end position="84"/>
    </location>
</feature>
<dbReference type="Proteomes" id="UP000257479">
    <property type="component" value="Unassembled WGS sequence"/>
</dbReference>
<dbReference type="OrthoDB" id="4990996at2"/>
<keyword evidence="1" id="KW-1133">Transmembrane helix</keyword>
<evidence type="ECO:0000313" key="2">
    <source>
        <dbReference type="EMBL" id="HAN23152.1"/>
    </source>
</evidence>
<evidence type="ECO:0000256" key="1">
    <source>
        <dbReference type="SAM" id="Phobius"/>
    </source>
</evidence>
<dbReference type="AlphaFoldDB" id="A0A3C1K935"/>
<dbReference type="EMBL" id="DMNG01000015">
    <property type="protein sequence ID" value="HAN23152.1"/>
    <property type="molecule type" value="Genomic_DNA"/>
</dbReference>